<protein>
    <submittedName>
        <fullName evidence="1">Os06g0250800 protein</fullName>
    </submittedName>
</protein>
<evidence type="ECO:0000313" key="2">
    <source>
        <dbReference type="Proteomes" id="UP000059680"/>
    </source>
</evidence>
<dbReference type="InParanoid" id="A0A0P0WV96"/>
<organism evidence="1 2">
    <name type="scientific">Oryza sativa subsp. japonica</name>
    <name type="common">Rice</name>
    <dbReference type="NCBI Taxonomy" id="39947"/>
    <lineage>
        <taxon>Eukaryota</taxon>
        <taxon>Viridiplantae</taxon>
        <taxon>Streptophyta</taxon>
        <taxon>Embryophyta</taxon>
        <taxon>Tracheophyta</taxon>
        <taxon>Spermatophyta</taxon>
        <taxon>Magnoliopsida</taxon>
        <taxon>Liliopsida</taxon>
        <taxon>Poales</taxon>
        <taxon>Poaceae</taxon>
        <taxon>BOP clade</taxon>
        <taxon>Oryzoideae</taxon>
        <taxon>Oryzeae</taxon>
        <taxon>Oryzinae</taxon>
        <taxon>Oryza</taxon>
        <taxon>Oryza sativa</taxon>
    </lineage>
</organism>
<evidence type="ECO:0000313" key="1">
    <source>
        <dbReference type="EMBL" id="BAS97058.1"/>
    </source>
</evidence>
<feature type="non-terminal residue" evidence="1">
    <location>
        <position position="1"/>
    </location>
</feature>
<reference evidence="2" key="1">
    <citation type="journal article" date="2005" name="Nature">
        <title>The map-based sequence of the rice genome.</title>
        <authorList>
            <consortium name="International rice genome sequencing project (IRGSP)"/>
            <person name="Matsumoto T."/>
            <person name="Wu J."/>
            <person name="Kanamori H."/>
            <person name="Katayose Y."/>
            <person name="Fujisawa M."/>
            <person name="Namiki N."/>
            <person name="Mizuno H."/>
            <person name="Yamamoto K."/>
            <person name="Antonio B.A."/>
            <person name="Baba T."/>
            <person name="Sakata K."/>
            <person name="Nagamura Y."/>
            <person name="Aoki H."/>
            <person name="Arikawa K."/>
            <person name="Arita K."/>
            <person name="Bito T."/>
            <person name="Chiden Y."/>
            <person name="Fujitsuka N."/>
            <person name="Fukunaka R."/>
            <person name="Hamada M."/>
            <person name="Harada C."/>
            <person name="Hayashi A."/>
            <person name="Hijishita S."/>
            <person name="Honda M."/>
            <person name="Hosokawa S."/>
            <person name="Ichikawa Y."/>
            <person name="Idonuma A."/>
            <person name="Iijima M."/>
            <person name="Ikeda M."/>
            <person name="Ikeno M."/>
            <person name="Ito K."/>
            <person name="Ito S."/>
            <person name="Ito T."/>
            <person name="Ito Y."/>
            <person name="Ito Y."/>
            <person name="Iwabuchi A."/>
            <person name="Kamiya K."/>
            <person name="Karasawa W."/>
            <person name="Kurita K."/>
            <person name="Katagiri S."/>
            <person name="Kikuta A."/>
            <person name="Kobayashi H."/>
            <person name="Kobayashi N."/>
            <person name="Machita K."/>
            <person name="Maehara T."/>
            <person name="Masukawa M."/>
            <person name="Mizubayashi T."/>
            <person name="Mukai Y."/>
            <person name="Nagasaki H."/>
            <person name="Nagata Y."/>
            <person name="Naito S."/>
            <person name="Nakashima M."/>
            <person name="Nakama Y."/>
            <person name="Nakamichi Y."/>
            <person name="Nakamura M."/>
            <person name="Meguro A."/>
            <person name="Negishi M."/>
            <person name="Ohta I."/>
            <person name="Ohta T."/>
            <person name="Okamoto M."/>
            <person name="Ono N."/>
            <person name="Saji S."/>
            <person name="Sakaguchi M."/>
            <person name="Sakai K."/>
            <person name="Shibata M."/>
            <person name="Shimokawa T."/>
            <person name="Song J."/>
            <person name="Takazaki Y."/>
            <person name="Terasawa K."/>
            <person name="Tsugane M."/>
            <person name="Tsuji K."/>
            <person name="Ueda S."/>
            <person name="Waki K."/>
            <person name="Yamagata H."/>
            <person name="Yamamoto M."/>
            <person name="Yamamoto S."/>
            <person name="Yamane H."/>
            <person name="Yoshiki S."/>
            <person name="Yoshihara R."/>
            <person name="Yukawa K."/>
            <person name="Zhong H."/>
            <person name="Yano M."/>
            <person name="Yuan Q."/>
            <person name="Ouyang S."/>
            <person name="Liu J."/>
            <person name="Jones K.M."/>
            <person name="Gansberger K."/>
            <person name="Moffat K."/>
            <person name="Hill J."/>
            <person name="Bera J."/>
            <person name="Fadrosh D."/>
            <person name="Jin S."/>
            <person name="Johri S."/>
            <person name="Kim M."/>
            <person name="Overton L."/>
            <person name="Reardon M."/>
            <person name="Tsitrin T."/>
            <person name="Vuong H."/>
            <person name="Weaver B."/>
            <person name="Ciecko A."/>
            <person name="Tallon L."/>
            <person name="Jackson J."/>
            <person name="Pai G."/>
            <person name="Aken S.V."/>
            <person name="Utterback T."/>
            <person name="Reidmuller S."/>
            <person name="Feldblyum T."/>
            <person name="Hsiao J."/>
            <person name="Zismann V."/>
            <person name="Iobst S."/>
            <person name="de Vazeille A.R."/>
            <person name="Buell C.R."/>
            <person name="Ying K."/>
            <person name="Li Y."/>
            <person name="Lu T."/>
            <person name="Huang Y."/>
            <person name="Zhao Q."/>
            <person name="Feng Q."/>
            <person name="Zhang L."/>
            <person name="Zhu J."/>
            <person name="Weng Q."/>
            <person name="Mu J."/>
            <person name="Lu Y."/>
            <person name="Fan D."/>
            <person name="Liu Y."/>
            <person name="Guan J."/>
            <person name="Zhang Y."/>
            <person name="Yu S."/>
            <person name="Liu X."/>
            <person name="Zhang Y."/>
            <person name="Hong G."/>
            <person name="Han B."/>
            <person name="Choisne N."/>
            <person name="Demange N."/>
            <person name="Orjeda G."/>
            <person name="Samain S."/>
            <person name="Cattolico L."/>
            <person name="Pelletier E."/>
            <person name="Couloux A."/>
            <person name="Segurens B."/>
            <person name="Wincker P."/>
            <person name="D'Hont A."/>
            <person name="Scarpelli C."/>
            <person name="Weissenbach J."/>
            <person name="Salanoubat M."/>
            <person name="Quetier F."/>
            <person name="Yu Y."/>
            <person name="Kim H.R."/>
            <person name="Rambo T."/>
            <person name="Currie J."/>
            <person name="Collura K."/>
            <person name="Luo M."/>
            <person name="Yang T."/>
            <person name="Ammiraju J.S.S."/>
            <person name="Engler F."/>
            <person name="Soderlund C."/>
            <person name="Wing R.A."/>
            <person name="Palmer L.E."/>
            <person name="de la Bastide M."/>
            <person name="Spiegel L."/>
            <person name="Nascimento L."/>
            <person name="Zutavern T."/>
            <person name="O'Shaughnessy A."/>
            <person name="Dike S."/>
            <person name="Dedhia N."/>
            <person name="Preston R."/>
            <person name="Balija V."/>
            <person name="McCombie W.R."/>
            <person name="Chow T."/>
            <person name="Chen H."/>
            <person name="Chung M."/>
            <person name="Chen C."/>
            <person name="Shaw J."/>
            <person name="Wu H."/>
            <person name="Hsiao K."/>
            <person name="Chao Y."/>
            <person name="Chu M."/>
            <person name="Cheng C."/>
            <person name="Hour A."/>
            <person name="Lee P."/>
            <person name="Lin S."/>
            <person name="Lin Y."/>
            <person name="Liou J."/>
            <person name="Liu S."/>
            <person name="Hsing Y."/>
            <person name="Raghuvanshi S."/>
            <person name="Mohanty A."/>
            <person name="Bharti A.K."/>
            <person name="Gaur A."/>
            <person name="Gupta V."/>
            <person name="Kumar D."/>
            <person name="Ravi V."/>
            <person name="Vij S."/>
            <person name="Kapur A."/>
            <person name="Khurana P."/>
            <person name="Khurana P."/>
            <person name="Khurana J.P."/>
            <person name="Tyagi A.K."/>
            <person name="Gaikwad K."/>
            <person name="Singh A."/>
            <person name="Dalal V."/>
            <person name="Srivastava S."/>
            <person name="Dixit A."/>
            <person name="Pal A.K."/>
            <person name="Ghazi I.A."/>
            <person name="Yadav M."/>
            <person name="Pandit A."/>
            <person name="Bhargava A."/>
            <person name="Sureshbabu K."/>
            <person name="Batra K."/>
            <person name="Sharma T.R."/>
            <person name="Mohapatra T."/>
            <person name="Singh N.K."/>
            <person name="Messing J."/>
            <person name="Nelson A.B."/>
            <person name="Fuks G."/>
            <person name="Kavchok S."/>
            <person name="Keizer G."/>
            <person name="Linton E."/>
            <person name="Llaca V."/>
            <person name="Song R."/>
            <person name="Tanyolac B."/>
            <person name="Young S."/>
            <person name="Ho-Il K."/>
            <person name="Hahn J.H."/>
            <person name="Sangsakoo G."/>
            <person name="Vanavichit A."/>
            <person name="de Mattos Luiz.A.T."/>
            <person name="Zimmer P.D."/>
            <person name="Malone G."/>
            <person name="Dellagostin O."/>
            <person name="de Oliveira A.C."/>
            <person name="Bevan M."/>
            <person name="Bancroft I."/>
            <person name="Minx P."/>
            <person name="Cordum H."/>
            <person name="Wilson R."/>
            <person name="Cheng Z."/>
            <person name="Jin W."/>
            <person name="Jiang J."/>
            <person name="Leong S.A."/>
            <person name="Iwama H."/>
            <person name="Gojobori T."/>
            <person name="Itoh T."/>
            <person name="Niimura Y."/>
            <person name="Fujii Y."/>
            <person name="Habara T."/>
            <person name="Sakai H."/>
            <person name="Sato Y."/>
            <person name="Wilson G."/>
            <person name="Kumar K."/>
            <person name="McCouch S."/>
            <person name="Juretic N."/>
            <person name="Hoen D."/>
            <person name="Wright S."/>
            <person name="Bruskiewich R."/>
            <person name="Bureau T."/>
            <person name="Miyao A."/>
            <person name="Hirochika H."/>
            <person name="Nishikawa T."/>
            <person name="Kadowaki K."/>
            <person name="Sugiura M."/>
            <person name="Burr B."/>
            <person name="Sasaki T."/>
        </authorList>
    </citation>
    <scope>NUCLEOTIDE SEQUENCE [LARGE SCALE GENOMIC DNA]</scope>
    <source>
        <strain evidence="2">cv. Nipponbare</strain>
    </source>
</reference>
<dbReference type="AlphaFoldDB" id="A0A0P0WV96"/>
<sequence>VGGEHAGAGVDEQLRHQVEALGGGDVERRAVVVVPRVRVAAVGERPPDEVRVAPRHRRAQIFVPEEIARRNRCSWDRLLHGSGS</sequence>
<reference evidence="1 2" key="2">
    <citation type="journal article" date="2013" name="Plant Cell Physiol.">
        <title>Rice Annotation Project Database (RAP-DB): an integrative and interactive database for rice genomics.</title>
        <authorList>
            <person name="Sakai H."/>
            <person name="Lee S.S."/>
            <person name="Tanaka T."/>
            <person name="Numa H."/>
            <person name="Kim J."/>
            <person name="Kawahara Y."/>
            <person name="Wakimoto H."/>
            <person name="Yang C.C."/>
            <person name="Iwamoto M."/>
            <person name="Abe T."/>
            <person name="Yamada Y."/>
            <person name="Muto A."/>
            <person name="Inokuchi H."/>
            <person name="Ikemura T."/>
            <person name="Matsumoto T."/>
            <person name="Sasaki T."/>
            <person name="Itoh T."/>
        </authorList>
    </citation>
    <scope>NUCLEOTIDE SEQUENCE [LARGE SCALE GENOMIC DNA]</scope>
    <source>
        <strain evidence="2">cv. Nipponbare</strain>
    </source>
</reference>
<dbReference type="Proteomes" id="UP000059680">
    <property type="component" value="Chromosome 6"/>
</dbReference>
<proteinExistence type="predicted"/>
<reference evidence="1 2" key="3">
    <citation type="journal article" date="2013" name="Rice">
        <title>Improvement of the Oryza sativa Nipponbare reference genome using next generation sequence and optical map data.</title>
        <authorList>
            <person name="Kawahara Y."/>
            <person name="de la Bastide M."/>
            <person name="Hamilton J.P."/>
            <person name="Kanamori H."/>
            <person name="McCombie W.R."/>
            <person name="Ouyang S."/>
            <person name="Schwartz D.C."/>
            <person name="Tanaka T."/>
            <person name="Wu J."/>
            <person name="Zhou S."/>
            <person name="Childs K.L."/>
            <person name="Davidson R.M."/>
            <person name="Lin H."/>
            <person name="Quesada-Ocampo L."/>
            <person name="Vaillancourt B."/>
            <person name="Sakai H."/>
            <person name="Lee S.S."/>
            <person name="Kim J."/>
            <person name="Numa H."/>
            <person name="Itoh T."/>
            <person name="Buell C.R."/>
            <person name="Matsumoto T."/>
        </authorList>
    </citation>
    <scope>NUCLEOTIDE SEQUENCE [LARGE SCALE GENOMIC DNA]</scope>
    <source>
        <strain evidence="2">cv. Nipponbare</strain>
    </source>
</reference>
<dbReference type="PaxDb" id="39947-A0A0P0WV96"/>
<dbReference type="EMBL" id="AP014962">
    <property type="protein sequence ID" value="BAS97058.1"/>
    <property type="molecule type" value="Genomic_DNA"/>
</dbReference>
<keyword evidence="2" id="KW-1185">Reference proteome</keyword>
<gene>
    <name evidence="1" type="ordered locus">Os06g0250800</name>
    <name evidence="1" type="ORF">OSNPB_060250800</name>
</gene>
<accession>A0A0P0WV96</accession>
<dbReference type="Gramene" id="Os06t0250800-00">
    <property type="protein sequence ID" value="Os06t0250800-00"/>
    <property type="gene ID" value="Os06g0250800"/>
</dbReference>
<name>A0A0P0WV96_ORYSJ</name>